<dbReference type="Proteomes" id="UP000584670">
    <property type="component" value="Unassembled WGS sequence"/>
</dbReference>
<accession>A0A7X1J720</accession>
<protein>
    <submittedName>
        <fullName evidence="1">Uncharacterized protein</fullName>
    </submittedName>
</protein>
<dbReference type="RefSeq" id="WP_186285219.1">
    <property type="nucleotide sequence ID" value="NZ_JACMSF010000035.1"/>
</dbReference>
<name>A0A7X1J720_9ACTN</name>
<comment type="caution">
    <text evidence="1">The sequence shown here is derived from an EMBL/GenBank/DDBJ whole genome shotgun (WGS) entry which is preliminary data.</text>
</comment>
<evidence type="ECO:0000313" key="2">
    <source>
        <dbReference type="Proteomes" id="UP000584670"/>
    </source>
</evidence>
<sequence>MSVPSSFLGGLPSALREELVNALESITRNFSEGRWEPSELNGGKLCEIVYSIIRGHADGQFPQQSSKPSNMVRECQKLEQETQLPRSLRIQVPRMLIALYEIRNNRGVGHVGSDVDPNHMDAVAVLYMSKWLIAELIRVFHKVDTAAAAEAVDALVERQLEVVWAVNGKKRVLSERLSLHDKTLLLLYSESSPVAEKDLLAWTEAANASSYRRDILKRCHKARLIEYDDAARIVRISPKGARYVEENISFSVS</sequence>
<dbReference type="AlphaFoldDB" id="A0A7X1J720"/>
<dbReference type="EMBL" id="JACMSF010000035">
    <property type="protein sequence ID" value="MBC2905370.1"/>
    <property type="molecule type" value="Genomic_DNA"/>
</dbReference>
<organism evidence="1 2">
    <name type="scientific">Streptomyces cupreus</name>
    <dbReference type="NCBI Taxonomy" id="2759956"/>
    <lineage>
        <taxon>Bacteria</taxon>
        <taxon>Bacillati</taxon>
        <taxon>Actinomycetota</taxon>
        <taxon>Actinomycetes</taxon>
        <taxon>Kitasatosporales</taxon>
        <taxon>Streptomycetaceae</taxon>
        <taxon>Streptomyces</taxon>
    </lineage>
</organism>
<keyword evidence="2" id="KW-1185">Reference proteome</keyword>
<reference evidence="1 2" key="1">
    <citation type="submission" date="2020-08" db="EMBL/GenBank/DDBJ databases">
        <title>Streptomyces sp. PSKA01 genome sequencing and assembly.</title>
        <authorList>
            <person name="Mandal S."/>
            <person name="Maiti P.K."/>
            <person name="Das P."/>
        </authorList>
    </citation>
    <scope>NUCLEOTIDE SEQUENCE [LARGE SCALE GENOMIC DNA]</scope>
    <source>
        <strain evidence="1 2">PSKA01</strain>
    </source>
</reference>
<evidence type="ECO:0000313" key="1">
    <source>
        <dbReference type="EMBL" id="MBC2905370.1"/>
    </source>
</evidence>
<gene>
    <name evidence="1" type="ORF">H4N64_28095</name>
</gene>
<proteinExistence type="predicted"/>